<dbReference type="EMBL" id="JANBPU010000001">
    <property type="protein sequence ID" value="KAJ1922290.1"/>
    <property type="molecule type" value="Genomic_DNA"/>
</dbReference>
<dbReference type="InterPro" id="IPR016024">
    <property type="entry name" value="ARM-type_fold"/>
</dbReference>
<comment type="caution">
    <text evidence="2">The sequence shown here is derived from an EMBL/GenBank/DDBJ whole genome shotgun (WGS) entry which is preliminary data.</text>
</comment>
<proteinExistence type="predicted"/>
<dbReference type="GO" id="GO:0031267">
    <property type="term" value="F:small GTPase binding"/>
    <property type="evidence" value="ECO:0007669"/>
    <property type="project" value="InterPro"/>
</dbReference>
<gene>
    <name evidence="2" type="primary">MTR10</name>
    <name evidence="2" type="ORF">H4219_000152</name>
</gene>
<reference evidence="2" key="1">
    <citation type="submission" date="2022-07" db="EMBL/GenBank/DDBJ databases">
        <title>Phylogenomic reconstructions and comparative analyses of Kickxellomycotina fungi.</title>
        <authorList>
            <person name="Reynolds N.K."/>
            <person name="Stajich J.E."/>
            <person name="Barry K."/>
            <person name="Grigoriev I.V."/>
            <person name="Crous P."/>
            <person name="Smith M.E."/>
        </authorList>
    </citation>
    <scope>NUCLEOTIDE SEQUENCE</scope>
    <source>
        <strain evidence="2">NBRC 100468</strain>
    </source>
</reference>
<dbReference type="PROSITE" id="PS50166">
    <property type="entry name" value="IMPORTIN_B_NT"/>
    <property type="match status" value="1"/>
</dbReference>
<dbReference type="GO" id="GO:0005737">
    <property type="term" value="C:cytoplasm"/>
    <property type="evidence" value="ECO:0007669"/>
    <property type="project" value="TreeGrafter"/>
</dbReference>
<dbReference type="InterPro" id="IPR057942">
    <property type="entry name" value="TPR_TNPO3_IPO13_3rd"/>
</dbReference>
<sequence>MSQSDISQVISILETLYKNSDPSAKKQANDWLQDFQKKPEAWMVVDTILRTPLSELQAEAKMFSAQTLRNKIINDLSDLDSSAVNSLKDSLIAHLKDAQSQPQSLIIQLCLSLAGIAVQSEAWADPVAEIIQQLSSDPFQIACLLEFLTVLPEEMMNERIIVSNSLFQDKSTKLLTDQAGNVIQLMVQCLQSTNLDANSHVRVLGCFNSWLKSGELTVDMIRDTPLIDLAFAALDASDNSIFETASDAVCNIIYETRDEAQVTSRGHHYSEQTNITQILLPKLASVAERMRSDKAILEENDEDRMRGYCRIFTEAGESWIYLITRFPEVFEKILAALLDCMKMPNLEIIRMLFNFWGDLSDNVLSNTEHRGHEHIRSSFSAVFESLIDIIIVHQRYPLGFDGFSLPADDSGDWSLQERDEFRDFRHNVGDVLKDCVRVVGEQVALIHPYQIISSKLSSAGSSQSVPWQEIEAPLFSLRSMGAEISPYEDNVMPKIMDIFSNFPTHPKLRYAATLVIGRYTEWTDRHPQYVEFQLKYVFEGFQDKDVAPASALAIKYLCKDCNIHLVPVWSELIGFYYQAFPGDILDDMDILQITEGLAHVINAMPDENTPTALEQLILPMISRLGEKIAAGANITENDKLDIARLVDRMGILFEFVELSKNSPGIAVLDQASVSFCQTLTQITGLFPSHPILSESVGKALRSIFDRHNLAIKDLVPNIAESLVTAFRQTGLGVYLWASRKFIKVYDNATREIWNGNTTIEQIVLTMVQSISETTLQALQGPESAQTHPEIIDEYFKLLVLVLEGFSKQLIRASIFPSIFKFGVSALSVRQVHALDSVEYFWSRLTAQAMRHLSSIKRSQEIVINSSEPHFPTLRSGTNNRQKREENDYPLDIIVRLFASEGYSIVNALFDGFLHTFPPECLKEASNSLVFIAKIIHTGPQLIAIQNLPATSHLQNYIQWINSIVSQIPDSNMPARDRELFVADLSRCFQDENWDKATILFNDFRTIYRRRSMRGLE</sequence>
<evidence type="ECO:0000313" key="3">
    <source>
        <dbReference type="Proteomes" id="UP001150538"/>
    </source>
</evidence>
<dbReference type="SUPFAM" id="SSF48371">
    <property type="entry name" value="ARM repeat"/>
    <property type="match status" value="1"/>
</dbReference>
<dbReference type="Pfam" id="PF24140">
    <property type="entry name" value="TPR_TNPO3_IPO13_3rd"/>
    <property type="match status" value="1"/>
</dbReference>
<dbReference type="InterPro" id="IPR057941">
    <property type="entry name" value="TPR_TNPO3_IPO13_2nd"/>
</dbReference>
<accession>A0A9W8A3W9</accession>
<dbReference type="Pfam" id="PF08389">
    <property type="entry name" value="Xpo1"/>
    <property type="match status" value="1"/>
</dbReference>
<dbReference type="InterPro" id="IPR011989">
    <property type="entry name" value="ARM-like"/>
</dbReference>
<dbReference type="Proteomes" id="UP001150538">
    <property type="component" value="Unassembled WGS sequence"/>
</dbReference>
<dbReference type="InterPro" id="IPR001494">
    <property type="entry name" value="Importin-beta_N"/>
</dbReference>
<dbReference type="SMART" id="SM00913">
    <property type="entry name" value="IBN_N"/>
    <property type="match status" value="1"/>
</dbReference>
<dbReference type="GO" id="GO:0006606">
    <property type="term" value="P:protein import into nucleus"/>
    <property type="evidence" value="ECO:0007669"/>
    <property type="project" value="TreeGrafter"/>
</dbReference>
<dbReference type="AlphaFoldDB" id="A0A9W8A3W9"/>
<dbReference type="PANTHER" id="PTHR12363:SF53">
    <property type="entry name" value="MRNA TRANSPORT REGULATOR MTR10"/>
    <property type="match status" value="1"/>
</dbReference>
<dbReference type="InterPro" id="IPR013598">
    <property type="entry name" value="Exportin-1/Importin-b-like"/>
</dbReference>
<dbReference type="PANTHER" id="PTHR12363">
    <property type="entry name" value="TRANSPORTIN 3 AND IMPORTIN 13"/>
    <property type="match status" value="1"/>
</dbReference>
<dbReference type="OrthoDB" id="435593at2759"/>
<name>A0A9W8A3W9_9FUNG</name>
<protein>
    <submittedName>
        <fullName evidence="2">Nuclear import receptor</fullName>
    </submittedName>
</protein>
<feature type="domain" description="Importin N-terminal" evidence="1">
    <location>
        <begin position="28"/>
        <end position="97"/>
    </location>
</feature>
<dbReference type="Gene3D" id="1.25.10.10">
    <property type="entry name" value="Leucine-rich Repeat Variant"/>
    <property type="match status" value="1"/>
</dbReference>
<dbReference type="InterPro" id="IPR051345">
    <property type="entry name" value="Importin_beta-like_NTR"/>
</dbReference>
<evidence type="ECO:0000313" key="2">
    <source>
        <dbReference type="EMBL" id="KAJ1922290.1"/>
    </source>
</evidence>
<evidence type="ECO:0000259" key="1">
    <source>
        <dbReference type="PROSITE" id="PS50166"/>
    </source>
</evidence>
<dbReference type="Pfam" id="PF03810">
    <property type="entry name" value="IBN_N"/>
    <property type="match status" value="1"/>
</dbReference>
<keyword evidence="2" id="KW-0675">Receptor</keyword>
<organism evidence="2 3">
    <name type="scientific">Mycoemilia scoparia</name>
    <dbReference type="NCBI Taxonomy" id="417184"/>
    <lineage>
        <taxon>Eukaryota</taxon>
        <taxon>Fungi</taxon>
        <taxon>Fungi incertae sedis</taxon>
        <taxon>Zoopagomycota</taxon>
        <taxon>Kickxellomycotina</taxon>
        <taxon>Kickxellomycetes</taxon>
        <taxon>Kickxellales</taxon>
        <taxon>Kickxellaceae</taxon>
        <taxon>Mycoemilia</taxon>
    </lineage>
</organism>
<keyword evidence="3" id="KW-1185">Reference proteome</keyword>
<dbReference type="Pfam" id="PF24138">
    <property type="entry name" value="TPR_TNPO3_IPO13_2nd"/>
    <property type="match status" value="1"/>
</dbReference>